<protein>
    <submittedName>
        <fullName evidence="2">Uncharacterized protein</fullName>
    </submittedName>
</protein>
<feature type="compositionally biased region" description="Low complexity" evidence="1">
    <location>
        <begin position="58"/>
        <end position="67"/>
    </location>
</feature>
<evidence type="ECO:0000256" key="1">
    <source>
        <dbReference type="SAM" id="MobiDB-lite"/>
    </source>
</evidence>
<evidence type="ECO:0000313" key="2">
    <source>
        <dbReference type="EMBL" id="KAG5170837.1"/>
    </source>
</evidence>
<feature type="region of interest" description="Disordered" evidence="1">
    <location>
        <begin position="49"/>
        <end position="69"/>
    </location>
</feature>
<dbReference type="EMBL" id="JAFIQS010000003">
    <property type="protein sequence ID" value="KAG5170837.1"/>
    <property type="molecule type" value="Genomic_DNA"/>
</dbReference>
<proteinExistence type="predicted"/>
<sequence length="387" mass="43403">MSEHQNESFDVPSQETLFVLLAALYESESPELLLQQFLQFLEQERRENTSQTPFQCGSSTEVSSHSSHIPLSTASSGFHGHDLSATYNPRSIHHHQHCPHFPPYPILWIHNPQWFPVSEHQKESFDVPSREALFVLLAALYESESPEVFLQWFLQFLEQQKREYLSISIPAWFKHGNTIIHVIIRGDTAWALLLVPSNLEQSRRKQPSISNTLGEGLDNHNLRSTDNRQIVATQCSGDLPVEHGHSEPNVDGRACESMTESYTNATSPCSCPSHRSSMLRAHPTYKVTSPTAWGASASVSRVNARGGGKTRRISEAKETGSKSVYHARHASARAYRGGGHRVVEPVDKGDASPLTFSPYDRDIDGPGAWEFHAPSSRPKFSQILVFW</sequence>
<organism evidence="2">
    <name type="scientific">Psilocybe cubensis</name>
    <name type="common">Psychedelic mushroom</name>
    <name type="synonym">Stropharia cubensis</name>
    <dbReference type="NCBI Taxonomy" id="181762"/>
    <lineage>
        <taxon>Eukaryota</taxon>
        <taxon>Fungi</taxon>
        <taxon>Dikarya</taxon>
        <taxon>Basidiomycota</taxon>
        <taxon>Agaricomycotina</taxon>
        <taxon>Agaricomycetes</taxon>
        <taxon>Agaricomycetidae</taxon>
        <taxon>Agaricales</taxon>
        <taxon>Agaricineae</taxon>
        <taxon>Strophariaceae</taxon>
        <taxon>Psilocybe</taxon>
    </lineage>
</organism>
<reference evidence="2" key="1">
    <citation type="submission" date="2021-02" db="EMBL/GenBank/DDBJ databases">
        <title>Psilocybe cubensis genome.</title>
        <authorList>
            <person name="Mckernan K.J."/>
            <person name="Crawford S."/>
            <person name="Trippe A."/>
            <person name="Kane L.T."/>
            <person name="Mclaughlin S."/>
        </authorList>
    </citation>
    <scope>NUCLEOTIDE SEQUENCE [LARGE SCALE GENOMIC DNA]</scope>
    <source>
        <strain evidence="2">MGC-MH-2018</strain>
    </source>
</reference>
<gene>
    <name evidence="2" type="ORF">JR316_002912</name>
</gene>
<name>A0A8H8CLF5_PSICU</name>
<comment type="caution">
    <text evidence="2">The sequence shown here is derived from an EMBL/GenBank/DDBJ whole genome shotgun (WGS) entry which is preliminary data.</text>
</comment>
<accession>A0A8H8CLF5</accession>
<dbReference type="AlphaFoldDB" id="A0A8H8CLF5"/>